<keyword evidence="3" id="KW-1185">Reference proteome</keyword>
<proteinExistence type="predicted"/>
<dbReference type="RefSeq" id="WP_244685034.1">
    <property type="nucleotide sequence ID" value="NZ_CP095043.1"/>
</dbReference>
<dbReference type="InterPro" id="IPR023393">
    <property type="entry name" value="START-like_dom_sf"/>
</dbReference>
<sequence length="330" mass="35425">MSKFADAANTSHTLSLAAMEEASRLGQRTADIDHLLLALVLSEQTAGQVLRSFGIDLAGARDAVAAQHAEHLAAVGVHAPAPEPGGIVFHETDGYTWSDRALALIGRASGGDRRGDATAVLRELVAEPSGMIEATLVRLGTSPAAVTARLDEVERTSPHRPQRPIRPGELSGSSEAFIPAAPDAVWAVLADPARMPGWEPSIGSVSNAPAAIRVGDTWAAHARTERPDGKPIRVKPAFIDQVVELAVASDPHLIEWRFSYPDAPRANARRLRIQLEPAAGGTQLRIALAWERHPDRARRPLLGLLMRPVVRVVLWLQLSQLGSGISRVFR</sequence>
<name>A0ABY4FU42_9MICO</name>
<dbReference type="EMBL" id="CP095043">
    <property type="protein sequence ID" value="UOQ59818.1"/>
    <property type="molecule type" value="Genomic_DNA"/>
</dbReference>
<feature type="region of interest" description="Disordered" evidence="1">
    <location>
        <begin position="151"/>
        <end position="170"/>
    </location>
</feature>
<reference evidence="2 3" key="1">
    <citation type="submission" date="2022-04" db="EMBL/GenBank/DDBJ databases">
        <title>Leucobacter sp. isolated from rhizosphere of onion.</title>
        <authorList>
            <person name="Won M."/>
            <person name="Lee C.-M."/>
            <person name="Woen H.-Y."/>
            <person name="Kwon S.-W."/>
        </authorList>
    </citation>
    <scope>NUCLEOTIDE SEQUENCE [LARGE SCALE GENOMIC DNA]</scope>
    <source>
        <strain evidence="2 3">H25R-14</strain>
    </source>
</reference>
<dbReference type="SUPFAM" id="SSF55961">
    <property type="entry name" value="Bet v1-like"/>
    <property type="match status" value="1"/>
</dbReference>
<organism evidence="2 3">
    <name type="scientific">Leucobacter rhizosphaerae</name>
    <dbReference type="NCBI Taxonomy" id="2932245"/>
    <lineage>
        <taxon>Bacteria</taxon>
        <taxon>Bacillati</taxon>
        <taxon>Actinomycetota</taxon>
        <taxon>Actinomycetes</taxon>
        <taxon>Micrococcales</taxon>
        <taxon>Microbacteriaceae</taxon>
        <taxon>Leucobacter</taxon>
    </lineage>
</organism>
<dbReference type="Gene3D" id="3.30.530.20">
    <property type="match status" value="1"/>
</dbReference>
<evidence type="ECO:0000313" key="2">
    <source>
        <dbReference type="EMBL" id="UOQ59818.1"/>
    </source>
</evidence>
<dbReference type="Pfam" id="PF10604">
    <property type="entry name" value="Polyketide_cyc2"/>
    <property type="match status" value="1"/>
</dbReference>
<dbReference type="CDD" id="cd07814">
    <property type="entry name" value="SRPBCC_CalC_Aha1-like"/>
    <property type="match status" value="1"/>
</dbReference>
<dbReference type="Proteomes" id="UP000831775">
    <property type="component" value="Chromosome"/>
</dbReference>
<accession>A0ABY4FU42</accession>
<evidence type="ECO:0000313" key="3">
    <source>
        <dbReference type="Proteomes" id="UP000831775"/>
    </source>
</evidence>
<gene>
    <name evidence="2" type="ORF">MUN76_12300</name>
</gene>
<evidence type="ECO:0000256" key="1">
    <source>
        <dbReference type="SAM" id="MobiDB-lite"/>
    </source>
</evidence>
<protein>
    <submittedName>
        <fullName evidence="2">SRPBCC family protein</fullName>
    </submittedName>
</protein>
<dbReference type="InterPro" id="IPR036628">
    <property type="entry name" value="Clp_N_dom_sf"/>
</dbReference>
<dbReference type="InterPro" id="IPR019587">
    <property type="entry name" value="Polyketide_cyclase/dehydratase"/>
</dbReference>
<dbReference type="Gene3D" id="1.10.1780.10">
    <property type="entry name" value="Clp, N-terminal domain"/>
    <property type="match status" value="1"/>
</dbReference>